<dbReference type="AlphaFoldDB" id="A0A1S3KD36"/>
<feature type="chain" id="PRO_5010193477" evidence="2">
    <location>
        <begin position="24"/>
        <end position="156"/>
    </location>
</feature>
<feature type="domain" description="EF-hand" evidence="3">
    <location>
        <begin position="85"/>
        <end position="113"/>
    </location>
</feature>
<dbReference type="KEGG" id="lak:106180903"/>
<feature type="signal peptide" evidence="2">
    <location>
        <begin position="1"/>
        <end position="23"/>
    </location>
</feature>
<sequence length="156" mass="17692">MKLAFCLFALIFFVALMPQDGKSWRLRRVWRRAVRVVRTVVRVVKTYKAIKAAVAVAGDENNSKFMLNDLDGDGKISLHDVKDPEAMEELDTNEDGYVDQEELDNFQSKVNLLGERLNHDIFADTGDAESDQLDNELDGMSEEELAELQDLLNNKA</sequence>
<dbReference type="InterPro" id="IPR002048">
    <property type="entry name" value="EF_hand_dom"/>
</dbReference>
<keyword evidence="4" id="KW-1185">Reference proteome</keyword>
<evidence type="ECO:0000313" key="4">
    <source>
        <dbReference type="Proteomes" id="UP000085678"/>
    </source>
</evidence>
<gene>
    <name evidence="5" type="primary">LOC106180903</name>
</gene>
<keyword evidence="1" id="KW-0106">Calcium</keyword>
<dbReference type="RefSeq" id="XP_013420535.1">
    <property type="nucleotide sequence ID" value="XM_013565081.2"/>
</dbReference>
<dbReference type="InParanoid" id="A0A1S3KD36"/>
<evidence type="ECO:0000313" key="5">
    <source>
        <dbReference type="RefSeq" id="XP_013420535.1"/>
    </source>
</evidence>
<protein>
    <submittedName>
        <fullName evidence="5">Uncharacterized protein LOC106180903</fullName>
    </submittedName>
</protein>
<dbReference type="InterPro" id="IPR018247">
    <property type="entry name" value="EF_Hand_1_Ca_BS"/>
</dbReference>
<organism evidence="4 5">
    <name type="scientific">Lingula anatina</name>
    <name type="common">Brachiopod</name>
    <name type="synonym">Lingula unguis</name>
    <dbReference type="NCBI Taxonomy" id="7574"/>
    <lineage>
        <taxon>Eukaryota</taxon>
        <taxon>Metazoa</taxon>
        <taxon>Spiralia</taxon>
        <taxon>Lophotrochozoa</taxon>
        <taxon>Brachiopoda</taxon>
        <taxon>Linguliformea</taxon>
        <taxon>Lingulata</taxon>
        <taxon>Lingulida</taxon>
        <taxon>Linguloidea</taxon>
        <taxon>Lingulidae</taxon>
        <taxon>Lingula</taxon>
    </lineage>
</organism>
<name>A0A1S3KD36_LINAN</name>
<dbReference type="Proteomes" id="UP000085678">
    <property type="component" value="Unplaced"/>
</dbReference>
<dbReference type="PROSITE" id="PS50222">
    <property type="entry name" value="EF_HAND_2"/>
    <property type="match status" value="1"/>
</dbReference>
<keyword evidence="2" id="KW-0732">Signal</keyword>
<dbReference type="PROSITE" id="PS00018">
    <property type="entry name" value="EF_HAND_1"/>
    <property type="match status" value="1"/>
</dbReference>
<dbReference type="Gene3D" id="1.10.238.10">
    <property type="entry name" value="EF-hand"/>
    <property type="match status" value="1"/>
</dbReference>
<dbReference type="InterPro" id="IPR011992">
    <property type="entry name" value="EF-hand-dom_pair"/>
</dbReference>
<dbReference type="SUPFAM" id="SSF47473">
    <property type="entry name" value="EF-hand"/>
    <property type="match status" value="1"/>
</dbReference>
<dbReference type="GeneID" id="106180903"/>
<reference evidence="5" key="1">
    <citation type="submission" date="2025-08" db="UniProtKB">
        <authorList>
            <consortium name="RefSeq"/>
        </authorList>
    </citation>
    <scope>IDENTIFICATION</scope>
    <source>
        <tissue evidence="5">Gonads</tissue>
    </source>
</reference>
<evidence type="ECO:0000256" key="2">
    <source>
        <dbReference type="SAM" id="SignalP"/>
    </source>
</evidence>
<evidence type="ECO:0000256" key="1">
    <source>
        <dbReference type="ARBA" id="ARBA00022837"/>
    </source>
</evidence>
<evidence type="ECO:0000259" key="3">
    <source>
        <dbReference type="PROSITE" id="PS50222"/>
    </source>
</evidence>
<dbReference type="GO" id="GO:0005509">
    <property type="term" value="F:calcium ion binding"/>
    <property type="evidence" value="ECO:0007669"/>
    <property type="project" value="InterPro"/>
</dbReference>
<accession>A0A1S3KD36</accession>
<proteinExistence type="predicted"/>